<evidence type="ECO:0000313" key="2">
    <source>
        <dbReference type="Proteomes" id="UP000650833"/>
    </source>
</evidence>
<proteinExistence type="predicted"/>
<protein>
    <recommendedName>
        <fullName evidence="3">Tc1-like transposase DDE domain-containing protein</fullName>
    </recommendedName>
</protein>
<dbReference type="Gene3D" id="3.30.420.10">
    <property type="entry name" value="Ribonuclease H-like superfamily/Ribonuclease H"/>
    <property type="match status" value="1"/>
</dbReference>
<dbReference type="AlphaFoldDB" id="A0A8H7RJI9"/>
<comment type="caution">
    <text evidence="1">The sequence shown here is derived from an EMBL/GenBank/DDBJ whole genome shotgun (WGS) entry which is preliminary data.</text>
</comment>
<sequence>MSKSEKHPDHLSTYCKLTDWRPWVISDETRVNMWGSNGNSFFWSDGGNNLLTHQIEPHVQGYGGGVMFWSCINATGPGYGTTIIDGSIHLSVYVNILETSLLDTLDYFDLHIKDWFNKHGFSVDTIMNWPARSSGLNPIEHAWYQLKRRPNAYPTRSTTKEELEQRIATEWYKFTEKVCLKYMDRMPARVKAVIKSKGSLTKY</sequence>
<dbReference type="InterPro" id="IPR036397">
    <property type="entry name" value="RNaseH_sf"/>
</dbReference>
<reference evidence="1" key="1">
    <citation type="submission" date="2020-12" db="EMBL/GenBank/DDBJ databases">
        <title>Metabolic potential, ecology and presence of endohyphal bacteria is reflected in genomic diversity of Mucoromycotina.</title>
        <authorList>
            <person name="Muszewska A."/>
            <person name="Okrasinska A."/>
            <person name="Steczkiewicz K."/>
            <person name="Drgas O."/>
            <person name="Orlowska M."/>
            <person name="Perlinska-Lenart U."/>
            <person name="Aleksandrzak-Piekarczyk T."/>
            <person name="Szatraj K."/>
            <person name="Zielenkiewicz U."/>
            <person name="Pilsyk S."/>
            <person name="Malc E."/>
            <person name="Mieczkowski P."/>
            <person name="Kruszewska J.S."/>
            <person name="Biernat P."/>
            <person name="Pawlowska J."/>
        </authorList>
    </citation>
    <scope>NUCLEOTIDE SEQUENCE</scope>
    <source>
        <strain evidence="1">CBS 226.32</strain>
    </source>
</reference>
<evidence type="ECO:0000313" key="1">
    <source>
        <dbReference type="EMBL" id="KAG2211422.1"/>
    </source>
</evidence>
<evidence type="ECO:0008006" key="3">
    <source>
        <dbReference type="Google" id="ProtNLM"/>
    </source>
</evidence>
<dbReference type="Proteomes" id="UP000650833">
    <property type="component" value="Unassembled WGS sequence"/>
</dbReference>
<accession>A0A8H7RJI9</accession>
<keyword evidence="2" id="KW-1185">Reference proteome</keyword>
<organism evidence="1 2">
    <name type="scientific">Mucor plumbeus</name>
    <dbReference type="NCBI Taxonomy" id="97098"/>
    <lineage>
        <taxon>Eukaryota</taxon>
        <taxon>Fungi</taxon>
        <taxon>Fungi incertae sedis</taxon>
        <taxon>Mucoromycota</taxon>
        <taxon>Mucoromycotina</taxon>
        <taxon>Mucoromycetes</taxon>
        <taxon>Mucorales</taxon>
        <taxon>Mucorineae</taxon>
        <taxon>Mucoraceae</taxon>
        <taxon>Mucor</taxon>
    </lineage>
</organism>
<dbReference type="EMBL" id="JAEPRC010000066">
    <property type="protein sequence ID" value="KAG2211422.1"/>
    <property type="molecule type" value="Genomic_DNA"/>
</dbReference>
<dbReference type="OrthoDB" id="4843387at2759"/>
<name>A0A8H7RJI9_9FUNG</name>
<gene>
    <name evidence="1" type="ORF">INT46_004710</name>
</gene>
<dbReference type="GO" id="GO:0003676">
    <property type="term" value="F:nucleic acid binding"/>
    <property type="evidence" value="ECO:0007669"/>
    <property type="project" value="InterPro"/>
</dbReference>